<dbReference type="AlphaFoldDB" id="A0A2S2P256"/>
<dbReference type="GO" id="GO:0003964">
    <property type="term" value="F:RNA-directed DNA polymerase activity"/>
    <property type="evidence" value="ECO:0007669"/>
    <property type="project" value="UniProtKB-KW"/>
</dbReference>
<dbReference type="EMBL" id="GGMR01010934">
    <property type="protein sequence ID" value="MBY23553.1"/>
    <property type="molecule type" value="Transcribed_RNA"/>
</dbReference>
<organism evidence="1">
    <name type="scientific">Schizaphis graminum</name>
    <name type="common">Green bug aphid</name>
    <dbReference type="NCBI Taxonomy" id="13262"/>
    <lineage>
        <taxon>Eukaryota</taxon>
        <taxon>Metazoa</taxon>
        <taxon>Ecdysozoa</taxon>
        <taxon>Arthropoda</taxon>
        <taxon>Hexapoda</taxon>
        <taxon>Insecta</taxon>
        <taxon>Pterygota</taxon>
        <taxon>Neoptera</taxon>
        <taxon>Paraneoptera</taxon>
        <taxon>Hemiptera</taxon>
        <taxon>Sternorrhyncha</taxon>
        <taxon>Aphidomorpha</taxon>
        <taxon>Aphidoidea</taxon>
        <taxon>Aphididae</taxon>
        <taxon>Aphidini</taxon>
        <taxon>Schizaphis</taxon>
    </lineage>
</organism>
<keyword evidence="1" id="KW-0808">Transferase</keyword>
<accession>A0A2S2P256</accession>
<gene>
    <name evidence="1" type="ORF">g.76289</name>
</gene>
<name>A0A2S2P256_SCHGA</name>
<protein>
    <submittedName>
        <fullName evidence="1">Putative RNA-directed DNA polymerase</fullName>
    </submittedName>
</protein>
<reference evidence="1" key="1">
    <citation type="submission" date="2018-04" db="EMBL/GenBank/DDBJ databases">
        <title>Transcriptome of Schizaphis graminum biotype I.</title>
        <authorList>
            <person name="Scully E.D."/>
            <person name="Geib S.M."/>
            <person name="Palmer N.A."/>
            <person name="Koch K."/>
            <person name="Bradshaw J."/>
            <person name="Heng-Moss T."/>
            <person name="Sarath G."/>
        </authorList>
    </citation>
    <scope>NUCLEOTIDE SEQUENCE</scope>
</reference>
<dbReference type="PANTHER" id="PTHR33332">
    <property type="entry name" value="REVERSE TRANSCRIPTASE DOMAIN-CONTAINING PROTEIN"/>
    <property type="match status" value="1"/>
</dbReference>
<evidence type="ECO:0000313" key="1">
    <source>
        <dbReference type="EMBL" id="MBY23553.1"/>
    </source>
</evidence>
<keyword evidence="1" id="KW-0695">RNA-directed DNA polymerase</keyword>
<keyword evidence="1" id="KW-0548">Nucleotidyltransferase</keyword>
<sequence length="207" mass="24290">MLQRHLNIIDLWTKRWKIKINETKSSFITFTLKKGSCPVVTLNSIPIPSYSEVKYLGLILDSKLTWNPHLKAKRKALNTRLHLLRPLLKSKMNINIKLLIYKSLLRPLWTYGVQLWGAAKPSNTRTIQAFQSICLRLVASAPWYLTNNNLHKDLKIQNLNQISKLYYTRLHNKFQLHTNPLISKLSTNSLPGNPRRRLKRQWCRDLL</sequence>
<proteinExistence type="predicted"/>